<dbReference type="AlphaFoldDB" id="A0A0F4NJL2"/>
<evidence type="ECO:0000256" key="1">
    <source>
        <dbReference type="SAM" id="SignalP"/>
    </source>
</evidence>
<evidence type="ECO:0000313" key="2">
    <source>
        <dbReference type="EMBL" id="KJY83089.1"/>
    </source>
</evidence>
<sequence length="182" mass="20319">MKRTIVIALAVFLAACASSPYQYYVKPTPIKKQQTVYKVDEINVNLTLGHGAIPGDNSFAGKSELQKQFKKYLESSLLEKGLLAQNEQDALDVSVTVDYKRNFNHGGKALNKPEVSHSVTIHNEKEKLAGFSKAGYTTKYAYFDEIAVNLEISTFNWDQEDEPRDIELISKQIVDDIVNAGS</sequence>
<gene>
    <name evidence="2" type="ORF">TW81_08735</name>
</gene>
<proteinExistence type="predicted"/>
<comment type="caution">
    <text evidence="2">The sequence shown here is derived from an EMBL/GenBank/DDBJ whole genome shotgun (WGS) entry which is preliminary data.</text>
</comment>
<dbReference type="OrthoDB" id="6103199at2"/>
<dbReference type="STRING" id="579748.TW81_08735"/>
<evidence type="ECO:0008006" key="4">
    <source>
        <dbReference type="Google" id="ProtNLM"/>
    </source>
</evidence>
<evidence type="ECO:0000313" key="3">
    <source>
        <dbReference type="Proteomes" id="UP000033673"/>
    </source>
</evidence>
<accession>A0A0F4NJL2</accession>
<dbReference type="PATRIC" id="fig|579748.3.peg.1799"/>
<dbReference type="PROSITE" id="PS51257">
    <property type="entry name" value="PROKAR_LIPOPROTEIN"/>
    <property type="match status" value="1"/>
</dbReference>
<keyword evidence="1" id="KW-0732">Signal</keyword>
<protein>
    <recommendedName>
        <fullName evidence="4">Lipoprotein</fullName>
    </recommendedName>
</protein>
<organism evidence="2 3">
    <name type="scientific">Vibrio galatheae</name>
    <dbReference type="NCBI Taxonomy" id="579748"/>
    <lineage>
        <taxon>Bacteria</taxon>
        <taxon>Pseudomonadati</taxon>
        <taxon>Pseudomonadota</taxon>
        <taxon>Gammaproteobacteria</taxon>
        <taxon>Vibrionales</taxon>
        <taxon>Vibrionaceae</taxon>
        <taxon>Vibrio</taxon>
    </lineage>
</organism>
<dbReference type="Proteomes" id="UP000033673">
    <property type="component" value="Unassembled WGS sequence"/>
</dbReference>
<feature type="chain" id="PRO_5002473120" description="Lipoprotein" evidence="1">
    <location>
        <begin position="24"/>
        <end position="182"/>
    </location>
</feature>
<keyword evidence="3" id="KW-1185">Reference proteome</keyword>
<reference evidence="2 3" key="1">
    <citation type="journal article" date="2015" name="BMC Genomics">
        <title>Genome mining reveals unlocked bioactive potential of marine Gram-negative bacteria.</title>
        <authorList>
            <person name="Machado H."/>
            <person name="Sonnenschein E.C."/>
            <person name="Melchiorsen J."/>
            <person name="Gram L."/>
        </authorList>
    </citation>
    <scope>NUCLEOTIDE SEQUENCE [LARGE SCALE GENOMIC DNA]</scope>
    <source>
        <strain evidence="2 3">S2757</strain>
    </source>
</reference>
<dbReference type="RefSeq" id="WP_045955329.1">
    <property type="nucleotide sequence ID" value="NZ_JXXV01000016.1"/>
</dbReference>
<name>A0A0F4NJL2_9VIBR</name>
<dbReference type="EMBL" id="JXXV01000016">
    <property type="protein sequence ID" value="KJY83089.1"/>
    <property type="molecule type" value="Genomic_DNA"/>
</dbReference>
<feature type="signal peptide" evidence="1">
    <location>
        <begin position="1"/>
        <end position="23"/>
    </location>
</feature>